<protein>
    <submittedName>
        <fullName evidence="2">Uncharacterized protein</fullName>
    </submittedName>
</protein>
<keyword evidence="1" id="KW-1133">Transmembrane helix</keyword>
<feature type="transmembrane region" description="Helical" evidence="1">
    <location>
        <begin position="208"/>
        <end position="228"/>
    </location>
</feature>
<evidence type="ECO:0000313" key="3">
    <source>
        <dbReference type="Proteomes" id="UP000468650"/>
    </source>
</evidence>
<evidence type="ECO:0000313" key="2">
    <source>
        <dbReference type="EMBL" id="KAB2813711.1"/>
    </source>
</evidence>
<reference evidence="2 3" key="1">
    <citation type="submission" date="2019-09" db="EMBL/GenBank/DDBJ databases">
        <title>Genomes of family Cryomorphaceae.</title>
        <authorList>
            <person name="Bowman J.P."/>
        </authorList>
    </citation>
    <scope>NUCLEOTIDE SEQUENCE [LARGE SCALE GENOMIC DNA]</scope>
    <source>
        <strain evidence="2 3">LMG 25704</strain>
    </source>
</reference>
<sequence length="242" mass="28058">MMRVNLPEALQRIRKKAVDYREDDVLAAFRSMLEEDSLMEINLENALQSPPNENHAKVDASQLDESRVFHLAHIKRLATAYRLRFLDAHLFKGEIPSEAISELKSIQRRQPEALNNFKIMAPASLFELSYQDKDPMLFMPLGNNLYYLVHQWGKDMNPLRKLIVYPFRNVGTLIKSMFVIAFLFQMAIPTNIMMDGLGDSEFAMRIWMTLHVFIALAGIVAMFGYPYVKNFNSVLWNSRYSD</sequence>
<evidence type="ECO:0000256" key="1">
    <source>
        <dbReference type="SAM" id="Phobius"/>
    </source>
</evidence>
<gene>
    <name evidence="2" type="ORF">F8C67_06005</name>
</gene>
<feature type="transmembrane region" description="Helical" evidence="1">
    <location>
        <begin position="170"/>
        <end position="188"/>
    </location>
</feature>
<keyword evidence="3" id="KW-1185">Reference proteome</keyword>
<dbReference type="Proteomes" id="UP000468650">
    <property type="component" value="Unassembled WGS sequence"/>
</dbReference>
<accession>A0A6N6RJE8</accession>
<name>A0A6N6RJE8_9FLAO</name>
<dbReference type="EMBL" id="WBVO01000003">
    <property type="protein sequence ID" value="KAB2813711.1"/>
    <property type="molecule type" value="Genomic_DNA"/>
</dbReference>
<dbReference type="RefSeq" id="WP_151666913.1">
    <property type="nucleotide sequence ID" value="NZ_WBVO01000003.1"/>
</dbReference>
<dbReference type="OrthoDB" id="1425482at2"/>
<dbReference type="AlphaFoldDB" id="A0A6N6RJE8"/>
<keyword evidence="1" id="KW-0812">Transmembrane</keyword>
<keyword evidence="1" id="KW-0472">Membrane</keyword>
<comment type="caution">
    <text evidence="2">The sequence shown here is derived from an EMBL/GenBank/DDBJ whole genome shotgun (WGS) entry which is preliminary data.</text>
</comment>
<organism evidence="2 3">
    <name type="scientific">Phaeocystidibacter luteus</name>
    <dbReference type="NCBI Taxonomy" id="911197"/>
    <lineage>
        <taxon>Bacteria</taxon>
        <taxon>Pseudomonadati</taxon>
        <taxon>Bacteroidota</taxon>
        <taxon>Flavobacteriia</taxon>
        <taxon>Flavobacteriales</taxon>
        <taxon>Phaeocystidibacteraceae</taxon>
        <taxon>Phaeocystidibacter</taxon>
    </lineage>
</organism>
<proteinExistence type="predicted"/>